<dbReference type="RefSeq" id="WP_092774427.1">
    <property type="nucleotide sequence ID" value="NZ_FOGI01000001.1"/>
</dbReference>
<accession>A0A1H9KFB7</accession>
<dbReference type="SUPFAM" id="SSF53901">
    <property type="entry name" value="Thiolase-like"/>
    <property type="match status" value="1"/>
</dbReference>
<keyword evidence="2" id="KW-1185">Reference proteome</keyword>
<dbReference type="EMBL" id="FOGI01000001">
    <property type="protein sequence ID" value="SEQ97607.1"/>
    <property type="molecule type" value="Genomic_DNA"/>
</dbReference>
<sequence length="170" mass="17070">MSATVEAGVVVASAYWPESDVDTVTAVTGFVVSAFNPLVAEVAQRCMSAYDGEVVADRTAIVLASVGGDRTSADVVAEAVAAGTRVAPLLFFQSNPNAVLGHVAARWGLAGPLVCTSPSGEAMADAIACAELLFAAGEAAAALVITAEVADESGGSDRAEAVLVMARERA</sequence>
<evidence type="ECO:0000313" key="1">
    <source>
        <dbReference type="EMBL" id="SEQ97607.1"/>
    </source>
</evidence>
<dbReference type="AlphaFoldDB" id="A0A1H9KFB7"/>
<organism evidence="1 2">
    <name type="scientific">Actinokineospora terrae</name>
    <dbReference type="NCBI Taxonomy" id="155974"/>
    <lineage>
        <taxon>Bacteria</taxon>
        <taxon>Bacillati</taxon>
        <taxon>Actinomycetota</taxon>
        <taxon>Actinomycetes</taxon>
        <taxon>Pseudonocardiales</taxon>
        <taxon>Pseudonocardiaceae</taxon>
        <taxon>Actinokineospora</taxon>
    </lineage>
</organism>
<gene>
    <name evidence="1" type="ORF">SAMN04487818_101148</name>
</gene>
<dbReference type="Proteomes" id="UP000199051">
    <property type="component" value="Unassembled WGS sequence"/>
</dbReference>
<evidence type="ECO:0000313" key="2">
    <source>
        <dbReference type="Proteomes" id="UP000199051"/>
    </source>
</evidence>
<dbReference type="InterPro" id="IPR016039">
    <property type="entry name" value="Thiolase-like"/>
</dbReference>
<dbReference type="GO" id="GO:0016746">
    <property type="term" value="F:acyltransferase activity"/>
    <property type="evidence" value="ECO:0007669"/>
    <property type="project" value="InterPro"/>
</dbReference>
<dbReference type="Gene3D" id="3.40.47.10">
    <property type="match status" value="1"/>
</dbReference>
<proteinExistence type="predicted"/>
<protein>
    <recommendedName>
        <fullName evidence="3">Beta-ketoacyl synthase, N-terminal domain</fullName>
    </recommendedName>
</protein>
<reference evidence="2" key="1">
    <citation type="submission" date="2016-10" db="EMBL/GenBank/DDBJ databases">
        <authorList>
            <person name="Varghese N."/>
            <person name="Submissions S."/>
        </authorList>
    </citation>
    <scope>NUCLEOTIDE SEQUENCE [LARGE SCALE GENOMIC DNA]</scope>
    <source>
        <strain evidence="2">DSM 44260</strain>
    </source>
</reference>
<name>A0A1H9KFB7_9PSEU</name>
<evidence type="ECO:0008006" key="3">
    <source>
        <dbReference type="Google" id="ProtNLM"/>
    </source>
</evidence>
<dbReference type="STRING" id="155974.SAMN04487818_101148"/>